<dbReference type="PANTHER" id="PTHR30349:SF64">
    <property type="entry name" value="PROPHAGE INTEGRASE INTD-RELATED"/>
    <property type="match status" value="1"/>
</dbReference>
<dbReference type="Gene3D" id="1.10.443.10">
    <property type="entry name" value="Intergrase catalytic core"/>
    <property type="match status" value="1"/>
</dbReference>
<dbReference type="SUPFAM" id="SSF56349">
    <property type="entry name" value="DNA breaking-rejoining enzymes"/>
    <property type="match status" value="1"/>
</dbReference>
<dbReference type="EMBL" id="AP026709">
    <property type="protein sequence ID" value="BDQ38038.1"/>
    <property type="molecule type" value="Genomic_DNA"/>
</dbReference>
<evidence type="ECO:0000313" key="8">
    <source>
        <dbReference type="EMBL" id="BDQ38038.1"/>
    </source>
</evidence>
<dbReference type="PANTHER" id="PTHR30349">
    <property type="entry name" value="PHAGE INTEGRASE-RELATED"/>
    <property type="match status" value="1"/>
</dbReference>
<dbReference type="InterPro" id="IPR050090">
    <property type="entry name" value="Tyrosine_recombinase_XerCD"/>
</dbReference>
<evidence type="ECO:0008006" key="10">
    <source>
        <dbReference type="Google" id="ProtNLM"/>
    </source>
</evidence>
<sequence length="382" mass="44881">MFTGEIMAISVQCTSCYCTYKLGTKSCRKCKTNLQHHRKYKVMVKIRGRWKTKTVDSLKLAEQIEAKWKHDITIAAIMPEKIPVPTMQEVWDRFDKLHNSRLKSPRSWRKVWETRVQKRFGEIRLNEISPQDIAEFMCSMKSMRKTKGTRKPLAMETVAKNIKLVSRLFNYAIKNGLYEGINPTQKLDMPRYDNQVTNPLTDAELDRLMAVLDTWKNRMVALAFLFCLATGKRTGEVFNMTWQDVDYENNVIRFEIKSMVKGRYQYLPINDMMKNILAEAQAEKRTRSKLVFHSTNGKKIHYRWPWTRIKAAAKLRPKIRPHDLRHTFASRLISTGKVDLYTLQHILGHKTVTMTQRYAHLADELIKKGMKEADNILRYDKD</sequence>
<comment type="similarity">
    <text evidence="1">Belongs to the 'phage' integrase family.</text>
</comment>
<keyword evidence="2" id="KW-0229">DNA integration</keyword>
<dbReference type="CDD" id="cd00796">
    <property type="entry name" value="INT_Rci_Hp1_C"/>
    <property type="match status" value="1"/>
</dbReference>
<dbReference type="InterPro" id="IPR002104">
    <property type="entry name" value="Integrase_catalytic"/>
</dbReference>
<organism evidence="8 9">
    <name type="scientific">Pseudodesulfovibrio nedwellii</name>
    <dbReference type="NCBI Taxonomy" id="2973072"/>
    <lineage>
        <taxon>Bacteria</taxon>
        <taxon>Pseudomonadati</taxon>
        <taxon>Thermodesulfobacteriota</taxon>
        <taxon>Desulfovibrionia</taxon>
        <taxon>Desulfovibrionales</taxon>
        <taxon>Desulfovibrionaceae</taxon>
    </lineage>
</organism>
<dbReference type="InterPro" id="IPR010998">
    <property type="entry name" value="Integrase_recombinase_N"/>
</dbReference>
<evidence type="ECO:0000256" key="1">
    <source>
        <dbReference type="ARBA" id="ARBA00008857"/>
    </source>
</evidence>
<accession>A0ABM8B2R4</accession>
<evidence type="ECO:0000256" key="5">
    <source>
        <dbReference type="PROSITE-ProRule" id="PRU01248"/>
    </source>
</evidence>
<dbReference type="Gene3D" id="1.10.150.130">
    <property type="match status" value="1"/>
</dbReference>
<feature type="domain" description="Tyr recombinase" evidence="6">
    <location>
        <begin position="195"/>
        <end position="371"/>
    </location>
</feature>
<feature type="domain" description="Core-binding (CB)" evidence="7">
    <location>
        <begin position="85"/>
        <end position="173"/>
    </location>
</feature>
<evidence type="ECO:0000259" key="7">
    <source>
        <dbReference type="PROSITE" id="PS51900"/>
    </source>
</evidence>
<keyword evidence="9" id="KW-1185">Reference proteome</keyword>
<evidence type="ECO:0000256" key="3">
    <source>
        <dbReference type="ARBA" id="ARBA00023125"/>
    </source>
</evidence>
<dbReference type="InterPro" id="IPR011010">
    <property type="entry name" value="DNA_brk_join_enz"/>
</dbReference>
<name>A0ABM8B2R4_9BACT</name>
<keyword evidence="3 5" id="KW-0238">DNA-binding</keyword>
<dbReference type="PROSITE" id="PS51898">
    <property type="entry name" value="TYR_RECOMBINASE"/>
    <property type="match status" value="1"/>
</dbReference>
<evidence type="ECO:0000313" key="9">
    <source>
        <dbReference type="Proteomes" id="UP001317742"/>
    </source>
</evidence>
<evidence type="ECO:0000256" key="2">
    <source>
        <dbReference type="ARBA" id="ARBA00022908"/>
    </source>
</evidence>
<dbReference type="InterPro" id="IPR013762">
    <property type="entry name" value="Integrase-like_cat_sf"/>
</dbReference>
<dbReference type="PROSITE" id="PS51900">
    <property type="entry name" value="CB"/>
    <property type="match status" value="1"/>
</dbReference>
<evidence type="ECO:0000256" key="4">
    <source>
        <dbReference type="ARBA" id="ARBA00023172"/>
    </source>
</evidence>
<dbReference type="InterPro" id="IPR044068">
    <property type="entry name" value="CB"/>
</dbReference>
<evidence type="ECO:0000259" key="6">
    <source>
        <dbReference type="PROSITE" id="PS51898"/>
    </source>
</evidence>
<dbReference type="Pfam" id="PF00589">
    <property type="entry name" value="Phage_integrase"/>
    <property type="match status" value="1"/>
</dbReference>
<reference evidence="8 9" key="1">
    <citation type="submission" date="2022-08" db="EMBL/GenBank/DDBJ databases">
        <title>Genome Sequence of the sulphate-reducing bacterium, Pseudodesulfovibrio sp. SYK.</title>
        <authorList>
            <person name="Kondo R."/>
            <person name="Kataoka T."/>
        </authorList>
    </citation>
    <scope>NUCLEOTIDE SEQUENCE [LARGE SCALE GENOMIC DNA]</scope>
    <source>
        <strain evidence="8 9">SYK</strain>
    </source>
</reference>
<keyword evidence="4" id="KW-0233">DNA recombination</keyword>
<dbReference type="Proteomes" id="UP001317742">
    <property type="component" value="Chromosome"/>
</dbReference>
<proteinExistence type="inferred from homology"/>
<protein>
    <recommendedName>
        <fullName evidence="10">Site-specific integrase</fullName>
    </recommendedName>
</protein>
<gene>
    <name evidence="8" type="ORF">SYK_23980</name>
</gene>